<sequence>SNNNNPLSGYDKLQQEDFFDQDDYLFDTARSIYDRNTDFIYTRPRYQRRALSETRQPLNKPFPQSSTMENNPSNEPESRRNSEEIHDDSSNSRRSSAWSQFSKKLKFKGSTRGVHNKELELYKSVFRQISLENMQPSSPPLTANHNPPLTPELFTEIVNSVKAAIYSNIQPTRISQGSSGSYFCRNTDGHIVGVFKPKNEEPYGRLNPKWTKWIHRNLFPCFFGRSCLIPNLGYVSEAAASLLDRSLGLNIVPLTEVVWLSSPSFHYDYLDRRAARSNKNPKPLPEKIGSFQVYLEGFKDASIFLREHPWPESNGPVNDITGSERHNKSLSPFTCGKSSTIDDENDLYESSPLGKRFSWTPELQLQFREQFEKLVILDYLMRNTDRGSDNWMIKYCDKDENNCAITTPPKSKAMKTPDALSNNSTHSSPSLKSPNSVTMLPPVKSSKDTPQLSTDEIQHPLSTNYLDSDQSVLPSKSTTTEPPQSTSSILNNVYNIDAISCNIPYPHIHVAAIDNGLAFPFKHPDQWRSYPYGWLSLPDALIGQPFTTNTRNHFLPLLTDPNWWKKTVSDLRHYFRRDADFDNGMFAKQIAVLKGQGWNIVETLVQSDKGIKHLCTRRNVVVWDELEIIEIPEGPSDVANRDHSESNRIEEEEVEHPSSGVDGVPIASRRSLSEEDNSSARLSSLSTSAPASSYHSNTSKHKWSERINRVKEKLNLDNVKKNKASMDSKKTKKSSC</sequence>
<name>A0ACA9LY09_9GLOM</name>
<evidence type="ECO:0000313" key="2">
    <source>
        <dbReference type="Proteomes" id="UP000789920"/>
    </source>
</evidence>
<feature type="non-terminal residue" evidence="1">
    <location>
        <position position="1"/>
    </location>
</feature>
<proteinExistence type="predicted"/>
<comment type="caution">
    <text evidence="1">The sequence shown here is derived from an EMBL/GenBank/DDBJ whole genome shotgun (WGS) entry which is preliminary data.</text>
</comment>
<keyword evidence="2" id="KW-1185">Reference proteome</keyword>
<protein>
    <submittedName>
        <fullName evidence="1">25589_t:CDS:1</fullName>
    </submittedName>
</protein>
<organism evidence="1 2">
    <name type="scientific">Racocetra persica</name>
    <dbReference type="NCBI Taxonomy" id="160502"/>
    <lineage>
        <taxon>Eukaryota</taxon>
        <taxon>Fungi</taxon>
        <taxon>Fungi incertae sedis</taxon>
        <taxon>Mucoromycota</taxon>
        <taxon>Glomeromycotina</taxon>
        <taxon>Glomeromycetes</taxon>
        <taxon>Diversisporales</taxon>
        <taxon>Gigasporaceae</taxon>
        <taxon>Racocetra</taxon>
    </lineage>
</organism>
<evidence type="ECO:0000313" key="1">
    <source>
        <dbReference type="EMBL" id="CAG8548843.1"/>
    </source>
</evidence>
<accession>A0ACA9LY09</accession>
<dbReference type="Proteomes" id="UP000789920">
    <property type="component" value="Unassembled WGS sequence"/>
</dbReference>
<reference evidence="1" key="1">
    <citation type="submission" date="2021-06" db="EMBL/GenBank/DDBJ databases">
        <authorList>
            <person name="Kallberg Y."/>
            <person name="Tangrot J."/>
            <person name="Rosling A."/>
        </authorList>
    </citation>
    <scope>NUCLEOTIDE SEQUENCE</scope>
    <source>
        <strain evidence="1">MA461A</strain>
    </source>
</reference>
<dbReference type="EMBL" id="CAJVQC010005072">
    <property type="protein sequence ID" value="CAG8548843.1"/>
    <property type="molecule type" value="Genomic_DNA"/>
</dbReference>
<gene>
    <name evidence="1" type="ORF">RPERSI_LOCUS3872</name>
</gene>